<reference evidence="10" key="1">
    <citation type="submission" date="2020-07" db="EMBL/GenBank/DDBJ databases">
        <title>Huge and variable diversity of episymbiotic CPR bacteria and DPANN archaea in groundwater ecosystems.</title>
        <authorList>
            <person name="He C.Y."/>
            <person name="Keren R."/>
            <person name="Whittaker M."/>
            <person name="Farag I.F."/>
            <person name="Doudna J."/>
            <person name="Cate J.H.D."/>
            <person name="Banfield J.F."/>
        </authorList>
    </citation>
    <scope>NUCLEOTIDE SEQUENCE</scope>
    <source>
        <strain evidence="10">NC_groundwater_972_Pr1_S-0.2um_49_27</strain>
    </source>
</reference>
<dbReference type="InterPro" id="IPR018149">
    <property type="entry name" value="Lys-tRNA-synth_II_C"/>
</dbReference>
<comment type="subcellular location">
    <subcellularLocation>
        <location evidence="7">Cytoplasm</location>
    </subcellularLocation>
</comment>
<evidence type="ECO:0000256" key="2">
    <source>
        <dbReference type="ARBA" id="ARBA00022723"/>
    </source>
</evidence>
<dbReference type="Gene3D" id="2.40.50.140">
    <property type="entry name" value="Nucleic acid-binding proteins"/>
    <property type="match status" value="1"/>
</dbReference>
<evidence type="ECO:0000256" key="3">
    <source>
        <dbReference type="ARBA" id="ARBA00022741"/>
    </source>
</evidence>
<dbReference type="InterPro" id="IPR004365">
    <property type="entry name" value="NA-bd_OB_tRNA"/>
</dbReference>
<keyword evidence="7" id="KW-0648">Protein biosynthesis</keyword>
<evidence type="ECO:0000259" key="9">
    <source>
        <dbReference type="PROSITE" id="PS50862"/>
    </source>
</evidence>
<keyword evidence="4 7" id="KW-0067">ATP-binding</keyword>
<organism evidence="10 11">
    <name type="scientific">Candidatus Sungiibacteriota bacterium</name>
    <dbReference type="NCBI Taxonomy" id="2750080"/>
    <lineage>
        <taxon>Bacteria</taxon>
        <taxon>Candidatus Sungiibacteriota</taxon>
    </lineage>
</organism>
<dbReference type="NCBIfam" id="NF001756">
    <property type="entry name" value="PRK00484.1"/>
    <property type="match status" value="1"/>
</dbReference>
<dbReference type="GO" id="GO:0000287">
    <property type="term" value="F:magnesium ion binding"/>
    <property type="evidence" value="ECO:0007669"/>
    <property type="project" value="UniProtKB-UniRule"/>
</dbReference>
<dbReference type="EMBL" id="JACQCQ010000013">
    <property type="protein sequence ID" value="MBI3627871.1"/>
    <property type="molecule type" value="Genomic_DNA"/>
</dbReference>
<comment type="caution">
    <text evidence="7">Lacks conserved residue(s) required for the propagation of feature annotation.</text>
</comment>
<keyword evidence="7 8" id="KW-0460">Magnesium</keyword>
<dbReference type="Gene3D" id="3.30.930.10">
    <property type="entry name" value="Bira Bifunctional Protein, Domain 2"/>
    <property type="match status" value="1"/>
</dbReference>
<comment type="similarity">
    <text evidence="7">Belongs to the class-II aminoacyl-tRNA synthetase family.</text>
</comment>
<sequence>MPLEDIRAERLKKLEALKSHGLLPYPPSSSRSFRIGAVVGNFDAYQNSRKEVIIAGRVMARRDQGAISFVDVRDESGKIQVLCKAEKLGELYQNIAGILDVGDIIEVTGTAFTTNRGEKSLEAAMVKVLAKSLLPLPDKWHGLVDIEERLRRRYLDILMDPEERELFYKKSRFWKAIRDFLIREEFLEVETPILEHTPGGADAEPFSTHLNALDIDLYLRISPELHLKRLLVAGFEKVFEIGRVFRNEGIDREHLQDYTQMELYWAYADYEMLMEAIERMVKEIIRATLGTMTTAWENKTIDWSSEWPRIDYYETFAKYTGINLGAASAADLKKYAGDAGIDTTKHLGRGRLIDVIFKKKVRPTLIQPAFLLLPPVEIEPLAKRSEQFPDRVLRFQIVACATELGKGFSELNDPIDQRDRFKEQLKLREAGDTEAQRMDADFVEALEYGMPPSAGFGMSERFFSILVGRPMRETVFEPLMRDRKSDK</sequence>
<dbReference type="PROSITE" id="PS50862">
    <property type="entry name" value="AA_TRNA_LIGASE_II"/>
    <property type="match status" value="1"/>
</dbReference>
<evidence type="ECO:0000256" key="5">
    <source>
        <dbReference type="ARBA" id="ARBA00023146"/>
    </source>
</evidence>
<protein>
    <recommendedName>
        <fullName evidence="7">Lysine--tRNA ligase</fullName>
        <ecNumber evidence="7">6.1.1.6</ecNumber>
    </recommendedName>
    <alternativeName>
        <fullName evidence="7">Lysyl-tRNA synthetase</fullName>
        <shortName evidence="7">LysRS</shortName>
    </alternativeName>
</protein>
<evidence type="ECO:0000256" key="8">
    <source>
        <dbReference type="RuleBase" id="RU000336"/>
    </source>
</evidence>
<evidence type="ECO:0000313" key="11">
    <source>
        <dbReference type="Proteomes" id="UP000808388"/>
    </source>
</evidence>
<dbReference type="SUPFAM" id="SSF50249">
    <property type="entry name" value="Nucleic acid-binding proteins"/>
    <property type="match status" value="1"/>
</dbReference>
<dbReference type="InterPro" id="IPR045864">
    <property type="entry name" value="aa-tRNA-synth_II/BPL/LPL"/>
</dbReference>
<dbReference type="CDD" id="cd04322">
    <property type="entry name" value="LysRS_N"/>
    <property type="match status" value="1"/>
</dbReference>
<comment type="catalytic activity">
    <reaction evidence="6 7 8">
        <text>tRNA(Lys) + L-lysine + ATP = L-lysyl-tRNA(Lys) + AMP + diphosphate</text>
        <dbReference type="Rhea" id="RHEA:20792"/>
        <dbReference type="Rhea" id="RHEA-COMP:9696"/>
        <dbReference type="Rhea" id="RHEA-COMP:9697"/>
        <dbReference type="ChEBI" id="CHEBI:30616"/>
        <dbReference type="ChEBI" id="CHEBI:32551"/>
        <dbReference type="ChEBI" id="CHEBI:33019"/>
        <dbReference type="ChEBI" id="CHEBI:78442"/>
        <dbReference type="ChEBI" id="CHEBI:78529"/>
        <dbReference type="ChEBI" id="CHEBI:456215"/>
        <dbReference type="EC" id="6.1.1.6"/>
    </reaction>
</comment>
<accession>A0A9D6LTL8</accession>
<dbReference type="Pfam" id="PF00152">
    <property type="entry name" value="tRNA-synt_2"/>
    <property type="match status" value="1"/>
</dbReference>
<dbReference type="NCBIfam" id="TIGR00499">
    <property type="entry name" value="lysS_bact"/>
    <property type="match status" value="1"/>
</dbReference>
<dbReference type="InterPro" id="IPR006195">
    <property type="entry name" value="aa-tRNA-synth_II"/>
</dbReference>
<dbReference type="EC" id="6.1.1.6" evidence="7"/>
<feature type="domain" description="Aminoacyl-transfer RNA synthetases class-II family profile" evidence="9">
    <location>
        <begin position="175"/>
        <end position="478"/>
    </location>
</feature>
<comment type="cofactor">
    <cofactor evidence="7 8">
        <name>Mg(2+)</name>
        <dbReference type="ChEBI" id="CHEBI:18420"/>
    </cofactor>
    <text evidence="7 8">Binds 3 Mg(2+) ions per subunit.</text>
</comment>
<keyword evidence="1 7" id="KW-0436">Ligase</keyword>
<proteinExistence type="inferred from homology"/>
<gene>
    <name evidence="7 10" type="primary">lysS</name>
    <name evidence="10" type="ORF">HY220_04000</name>
</gene>
<evidence type="ECO:0000256" key="7">
    <source>
        <dbReference type="HAMAP-Rule" id="MF_00252"/>
    </source>
</evidence>
<keyword evidence="7" id="KW-0963">Cytoplasm</keyword>
<evidence type="ECO:0000313" key="10">
    <source>
        <dbReference type="EMBL" id="MBI3627871.1"/>
    </source>
</evidence>
<name>A0A9D6LTL8_9BACT</name>
<dbReference type="Pfam" id="PF01336">
    <property type="entry name" value="tRNA_anti-codon"/>
    <property type="match status" value="1"/>
</dbReference>
<feature type="binding site" evidence="7">
    <location>
        <position position="403"/>
    </location>
    <ligand>
        <name>Mg(2+)</name>
        <dbReference type="ChEBI" id="CHEBI:18420"/>
        <label>2</label>
    </ligand>
</feature>
<keyword evidence="3 7" id="KW-0547">Nucleotide-binding</keyword>
<comment type="caution">
    <text evidence="10">The sequence shown here is derived from an EMBL/GenBank/DDBJ whole genome shotgun (WGS) entry which is preliminary data.</text>
</comment>
<dbReference type="GO" id="GO:0000049">
    <property type="term" value="F:tRNA binding"/>
    <property type="evidence" value="ECO:0007669"/>
    <property type="project" value="TreeGrafter"/>
</dbReference>
<keyword evidence="2 7" id="KW-0479">Metal-binding</keyword>
<dbReference type="GO" id="GO:0004824">
    <property type="term" value="F:lysine-tRNA ligase activity"/>
    <property type="evidence" value="ECO:0007669"/>
    <property type="project" value="UniProtKB-UniRule"/>
</dbReference>
<dbReference type="PANTHER" id="PTHR42918">
    <property type="entry name" value="LYSYL-TRNA SYNTHETASE"/>
    <property type="match status" value="1"/>
</dbReference>
<dbReference type="InterPro" id="IPR044136">
    <property type="entry name" value="Lys-tRNA-ligase_II_N"/>
</dbReference>
<dbReference type="InterPro" id="IPR002313">
    <property type="entry name" value="Lys-tRNA-ligase_II"/>
</dbReference>
<dbReference type="InterPro" id="IPR012340">
    <property type="entry name" value="NA-bd_OB-fold"/>
</dbReference>
<evidence type="ECO:0000256" key="1">
    <source>
        <dbReference type="ARBA" id="ARBA00022598"/>
    </source>
</evidence>
<dbReference type="HAMAP" id="MF_00252">
    <property type="entry name" value="Lys_tRNA_synth_class2"/>
    <property type="match status" value="1"/>
</dbReference>
<dbReference type="PANTHER" id="PTHR42918:SF15">
    <property type="entry name" value="LYSINE--TRNA LIGASE, CHLOROPLASTIC_MITOCHONDRIAL"/>
    <property type="match status" value="1"/>
</dbReference>
<evidence type="ECO:0000256" key="6">
    <source>
        <dbReference type="ARBA" id="ARBA00048573"/>
    </source>
</evidence>
<comment type="subunit">
    <text evidence="7">Homodimer.</text>
</comment>
<dbReference type="AlphaFoldDB" id="A0A9D6LTL8"/>
<dbReference type="PRINTS" id="PR00982">
    <property type="entry name" value="TRNASYNTHLYS"/>
</dbReference>
<dbReference type="InterPro" id="IPR004364">
    <property type="entry name" value="Aa-tRNA-synt_II"/>
</dbReference>
<dbReference type="GO" id="GO:0006430">
    <property type="term" value="P:lysyl-tRNA aminoacylation"/>
    <property type="evidence" value="ECO:0007669"/>
    <property type="project" value="UniProtKB-UniRule"/>
</dbReference>
<dbReference type="SUPFAM" id="SSF55681">
    <property type="entry name" value="Class II aaRS and biotin synthetases"/>
    <property type="match status" value="1"/>
</dbReference>
<keyword evidence="5 7" id="KW-0030">Aminoacyl-tRNA synthetase</keyword>
<dbReference type="Proteomes" id="UP000808388">
    <property type="component" value="Unassembled WGS sequence"/>
</dbReference>
<dbReference type="GO" id="GO:0005524">
    <property type="term" value="F:ATP binding"/>
    <property type="evidence" value="ECO:0007669"/>
    <property type="project" value="UniProtKB-UniRule"/>
</dbReference>
<evidence type="ECO:0000256" key="4">
    <source>
        <dbReference type="ARBA" id="ARBA00022840"/>
    </source>
</evidence>
<dbReference type="GO" id="GO:0005829">
    <property type="term" value="C:cytosol"/>
    <property type="evidence" value="ECO:0007669"/>
    <property type="project" value="TreeGrafter"/>
</dbReference>
<feature type="binding site" evidence="7">
    <location>
        <position position="403"/>
    </location>
    <ligand>
        <name>Mg(2+)</name>
        <dbReference type="ChEBI" id="CHEBI:18420"/>
        <label>1</label>
    </ligand>
</feature>